<dbReference type="EMBL" id="MKVH01000024">
    <property type="protein sequence ID" value="OJX56612.1"/>
    <property type="molecule type" value="Genomic_DNA"/>
</dbReference>
<dbReference type="STRING" id="1895771.BGO89_08640"/>
<keyword evidence="1" id="KW-1133">Transmembrane helix</keyword>
<dbReference type="AlphaFoldDB" id="A0A1M3KW26"/>
<organism evidence="2 3">
    <name type="scientific">Candidatus Kapaibacterium thiocyanatum</name>
    <dbReference type="NCBI Taxonomy" id="1895771"/>
    <lineage>
        <taxon>Bacteria</taxon>
        <taxon>Pseudomonadati</taxon>
        <taxon>Candidatus Kapaibacteriota</taxon>
        <taxon>Candidatus Kapaibacteriia</taxon>
        <taxon>Candidatus Kapaibacteriales</taxon>
        <taxon>Candidatus Kapaibacteriaceae</taxon>
        <taxon>Candidatus Kapaibacterium</taxon>
    </lineage>
</organism>
<dbReference type="Proteomes" id="UP000184233">
    <property type="component" value="Unassembled WGS sequence"/>
</dbReference>
<evidence type="ECO:0008006" key="4">
    <source>
        <dbReference type="Google" id="ProtNLM"/>
    </source>
</evidence>
<feature type="transmembrane region" description="Helical" evidence="1">
    <location>
        <begin position="75"/>
        <end position="94"/>
    </location>
</feature>
<protein>
    <recommendedName>
        <fullName evidence="4">PDGLE domain-containing protein</fullName>
    </recommendedName>
</protein>
<name>A0A1M3KW26_9BACT</name>
<evidence type="ECO:0000313" key="2">
    <source>
        <dbReference type="EMBL" id="OJX56612.1"/>
    </source>
</evidence>
<gene>
    <name evidence="2" type="ORF">BGO89_08640</name>
</gene>
<evidence type="ECO:0000256" key="1">
    <source>
        <dbReference type="SAM" id="Phobius"/>
    </source>
</evidence>
<evidence type="ECO:0000313" key="3">
    <source>
        <dbReference type="Proteomes" id="UP000184233"/>
    </source>
</evidence>
<comment type="caution">
    <text evidence="2">The sequence shown here is derived from an EMBL/GenBank/DDBJ whole genome shotgun (WGS) entry which is preliminary data.</text>
</comment>
<keyword evidence="1" id="KW-0812">Transmembrane</keyword>
<proteinExistence type="predicted"/>
<reference evidence="2 3" key="1">
    <citation type="submission" date="2016-09" db="EMBL/GenBank/DDBJ databases">
        <title>Genome-resolved meta-omics ties microbial dynamics to process performance in biotechnology for thiocyanate degradation.</title>
        <authorList>
            <person name="Kantor R.S."/>
            <person name="Huddy R.J."/>
            <person name="Iyer R."/>
            <person name="Thomas B.C."/>
            <person name="Brown C.T."/>
            <person name="Anantharaman K."/>
            <person name="Tringe S."/>
            <person name="Hettich R.L."/>
            <person name="Harrison S.T."/>
            <person name="Banfield J.F."/>
        </authorList>
    </citation>
    <scope>NUCLEOTIDE SEQUENCE [LARGE SCALE GENOMIC DNA]</scope>
    <source>
        <strain evidence="2">59-99</strain>
    </source>
</reference>
<keyword evidence="1" id="KW-0472">Membrane</keyword>
<sequence>MGPRILIIVSVLAILIAGGKWISDGMEWYTKDRKQVTELVKDELFGTTEKKVTWVDDPRFGLLPDDATITALPKSFGFVLGMGTVGIIAGMLWSRRKTRTSSNRTP</sequence>
<accession>A0A1M3KW26</accession>